<keyword evidence="3" id="KW-1185">Reference proteome</keyword>
<name>A0ABD1G2U5_SALDI</name>
<dbReference type="AlphaFoldDB" id="A0ABD1G2U5"/>
<sequence length="187" mass="20843">MASNSQKTILLALILAISIPISKCGEEESSTRLDELCSENNRPNDCRNILKSEWSRFDLSDDRAVAGAVVELAIAKSKEIYDRIYQHHLDSGDEGLKSKYLSCAISYYDANCNLEMARRTLDFDEFPDISGDVGGVEEEVVSCRREFREESLDPGRARGADEEIGLYLEMIRAAAGRVPKEEAEALT</sequence>
<evidence type="ECO:0000256" key="1">
    <source>
        <dbReference type="SAM" id="SignalP"/>
    </source>
</evidence>
<dbReference type="InterPro" id="IPR006501">
    <property type="entry name" value="Pectinesterase_inhib_dom"/>
</dbReference>
<dbReference type="InterPro" id="IPR035513">
    <property type="entry name" value="Invertase/methylesterase_inhib"/>
</dbReference>
<dbReference type="Gene3D" id="1.20.140.40">
    <property type="entry name" value="Invertase/pectin methylesterase inhibitor family protein"/>
    <property type="match status" value="1"/>
</dbReference>
<gene>
    <name evidence="2" type="ORF">AAHA92_27174</name>
</gene>
<reference evidence="2 3" key="1">
    <citation type="submission" date="2024-06" db="EMBL/GenBank/DDBJ databases">
        <title>A chromosome level genome sequence of Diviner's sage (Salvia divinorum).</title>
        <authorList>
            <person name="Ford S.A."/>
            <person name="Ro D.-K."/>
            <person name="Ness R.W."/>
            <person name="Phillips M.A."/>
        </authorList>
    </citation>
    <scope>NUCLEOTIDE SEQUENCE [LARGE SCALE GENOMIC DNA]</scope>
    <source>
        <strain evidence="2">SAF-2024a</strain>
        <tissue evidence="2">Leaf</tissue>
    </source>
</reference>
<evidence type="ECO:0000313" key="2">
    <source>
        <dbReference type="EMBL" id="KAL1538424.1"/>
    </source>
</evidence>
<dbReference type="EMBL" id="JBEAFC010000010">
    <property type="protein sequence ID" value="KAL1538424.1"/>
    <property type="molecule type" value="Genomic_DNA"/>
</dbReference>
<keyword evidence="1" id="KW-0732">Signal</keyword>
<feature type="chain" id="PRO_5044883796" description="Pectinesterase inhibitor domain-containing protein" evidence="1">
    <location>
        <begin position="25"/>
        <end position="187"/>
    </location>
</feature>
<accession>A0ABD1G2U5</accession>
<proteinExistence type="predicted"/>
<dbReference type="SUPFAM" id="SSF101148">
    <property type="entry name" value="Plant invertase/pectin methylesterase inhibitor"/>
    <property type="match status" value="1"/>
</dbReference>
<protein>
    <recommendedName>
        <fullName evidence="4">Pectinesterase inhibitor domain-containing protein</fullName>
    </recommendedName>
</protein>
<comment type="caution">
    <text evidence="2">The sequence shown here is derived from an EMBL/GenBank/DDBJ whole genome shotgun (WGS) entry which is preliminary data.</text>
</comment>
<feature type="signal peptide" evidence="1">
    <location>
        <begin position="1"/>
        <end position="24"/>
    </location>
</feature>
<organism evidence="2 3">
    <name type="scientific">Salvia divinorum</name>
    <name type="common">Maria pastora</name>
    <name type="synonym">Diviner's sage</name>
    <dbReference type="NCBI Taxonomy" id="28513"/>
    <lineage>
        <taxon>Eukaryota</taxon>
        <taxon>Viridiplantae</taxon>
        <taxon>Streptophyta</taxon>
        <taxon>Embryophyta</taxon>
        <taxon>Tracheophyta</taxon>
        <taxon>Spermatophyta</taxon>
        <taxon>Magnoliopsida</taxon>
        <taxon>eudicotyledons</taxon>
        <taxon>Gunneridae</taxon>
        <taxon>Pentapetalae</taxon>
        <taxon>asterids</taxon>
        <taxon>lamiids</taxon>
        <taxon>Lamiales</taxon>
        <taxon>Lamiaceae</taxon>
        <taxon>Nepetoideae</taxon>
        <taxon>Mentheae</taxon>
        <taxon>Salviinae</taxon>
        <taxon>Salvia</taxon>
        <taxon>Salvia subgen. Calosphace</taxon>
    </lineage>
</organism>
<evidence type="ECO:0008006" key="4">
    <source>
        <dbReference type="Google" id="ProtNLM"/>
    </source>
</evidence>
<dbReference type="NCBIfam" id="TIGR01614">
    <property type="entry name" value="PME_inhib"/>
    <property type="match status" value="1"/>
</dbReference>
<dbReference type="Proteomes" id="UP001567538">
    <property type="component" value="Unassembled WGS sequence"/>
</dbReference>
<evidence type="ECO:0000313" key="3">
    <source>
        <dbReference type="Proteomes" id="UP001567538"/>
    </source>
</evidence>